<gene>
    <name evidence="2" type="ORF">SAMN04488061_0012</name>
</gene>
<dbReference type="EMBL" id="FNJC01000001">
    <property type="protein sequence ID" value="SDO00478.1"/>
    <property type="molecule type" value="Genomic_DNA"/>
</dbReference>
<sequence length="363" mass="39658">MTVVWTVDLIELCLGQSSNRSVDFPIYAMLERVRSQRTIARPSIGQTEPAGNRSLSPFSIMSAKLTFNTDMTFSYGEPAPMAPGVQRIVANNPGPFTFKGTNTYLVGTETLAVIDPGPDDPAHRDAILAAAKGRPITHVLITHTHRDHVDGLAALQEATGARSYGYGRRQFATQMKGTSPSGTEFIDQDFAPDVVVQDGDVISGPDWALLGLYTPGHAPDHLCFELRDQGVIFSGDHVMGWNTTVIAPPEGHMASYLASLERLLERQGEIYLPGHGGQIETPQRAVKAYLLHRQWREQAVLRAVRGGVGSIRDIVRLIYPDLSDKLITAASLSVQAHVEHLMDKGEIEKQTPLDFDTPLSARA</sequence>
<dbReference type="Proteomes" id="UP000198795">
    <property type="component" value="Unassembled WGS sequence"/>
</dbReference>
<accession>A0A1H0G0M3</accession>
<dbReference type="Pfam" id="PF17778">
    <property type="entry name" value="WHD_BLACT"/>
    <property type="match status" value="1"/>
</dbReference>
<proteinExistence type="predicted"/>
<dbReference type="InterPro" id="IPR041516">
    <property type="entry name" value="LACTB2_WH"/>
</dbReference>
<dbReference type="Gene3D" id="3.60.15.10">
    <property type="entry name" value="Ribonuclease Z/Hydroxyacylglutathione hydrolase-like"/>
    <property type="match status" value="1"/>
</dbReference>
<dbReference type="SMART" id="SM00849">
    <property type="entry name" value="Lactamase_B"/>
    <property type="match status" value="1"/>
</dbReference>
<evidence type="ECO:0000259" key="1">
    <source>
        <dbReference type="SMART" id="SM00849"/>
    </source>
</evidence>
<organism evidence="2 3">
    <name type="scientific">Filomicrobium insigne</name>
    <dbReference type="NCBI Taxonomy" id="418854"/>
    <lineage>
        <taxon>Bacteria</taxon>
        <taxon>Pseudomonadati</taxon>
        <taxon>Pseudomonadota</taxon>
        <taxon>Alphaproteobacteria</taxon>
        <taxon>Hyphomicrobiales</taxon>
        <taxon>Hyphomicrobiaceae</taxon>
        <taxon>Filomicrobium</taxon>
    </lineage>
</organism>
<evidence type="ECO:0000313" key="3">
    <source>
        <dbReference type="Proteomes" id="UP000198795"/>
    </source>
</evidence>
<dbReference type="PANTHER" id="PTHR23131:SF0">
    <property type="entry name" value="ENDORIBONUCLEASE LACTB2"/>
    <property type="match status" value="1"/>
</dbReference>
<dbReference type="Gene3D" id="1.10.10.10">
    <property type="entry name" value="Winged helix-like DNA-binding domain superfamily/Winged helix DNA-binding domain"/>
    <property type="match status" value="1"/>
</dbReference>
<dbReference type="RefSeq" id="WP_244512325.1">
    <property type="nucleotide sequence ID" value="NZ_FNJC01000001.1"/>
</dbReference>
<dbReference type="InterPro" id="IPR050662">
    <property type="entry name" value="Sec-metab_biosynth-thioest"/>
</dbReference>
<name>A0A1H0G0M3_9HYPH</name>
<evidence type="ECO:0000313" key="2">
    <source>
        <dbReference type="EMBL" id="SDO00478.1"/>
    </source>
</evidence>
<dbReference type="InterPro" id="IPR001279">
    <property type="entry name" value="Metallo-B-lactamas"/>
</dbReference>
<dbReference type="CDD" id="cd16278">
    <property type="entry name" value="metallo-hydrolase-like_MBL-fold"/>
    <property type="match status" value="1"/>
</dbReference>
<dbReference type="InterPro" id="IPR036388">
    <property type="entry name" value="WH-like_DNA-bd_sf"/>
</dbReference>
<dbReference type="SUPFAM" id="SSF56281">
    <property type="entry name" value="Metallo-hydrolase/oxidoreductase"/>
    <property type="match status" value="1"/>
</dbReference>
<dbReference type="Pfam" id="PF00753">
    <property type="entry name" value="Lactamase_B"/>
    <property type="match status" value="1"/>
</dbReference>
<protein>
    <submittedName>
        <fullName evidence="2">Glyoxylase, beta-lactamase superfamily II</fullName>
    </submittedName>
</protein>
<comment type="caution">
    <text evidence="2">The sequence shown here is derived from an EMBL/GenBank/DDBJ whole genome shotgun (WGS) entry which is preliminary data.</text>
</comment>
<feature type="domain" description="Metallo-beta-lactamase" evidence="1">
    <location>
        <begin position="100"/>
        <end position="275"/>
    </location>
</feature>
<dbReference type="InterPro" id="IPR036866">
    <property type="entry name" value="RibonucZ/Hydroxyglut_hydro"/>
</dbReference>
<reference evidence="2 3" key="1">
    <citation type="submission" date="2016-10" db="EMBL/GenBank/DDBJ databases">
        <authorList>
            <person name="Varghese N."/>
            <person name="Submissions S."/>
        </authorList>
    </citation>
    <scope>NUCLEOTIDE SEQUENCE [LARGE SCALE GENOMIC DNA]</scope>
    <source>
        <strain evidence="2 3">CGMCC 1.6497</strain>
    </source>
</reference>
<keyword evidence="3" id="KW-1185">Reference proteome</keyword>
<dbReference type="PANTHER" id="PTHR23131">
    <property type="entry name" value="ENDORIBONUCLEASE LACTB2"/>
    <property type="match status" value="1"/>
</dbReference>